<gene>
    <name evidence="1" type="ORF">BOTCAL_0018g00020</name>
</gene>
<sequence length="137" mass="15289">MASIIFSSDANTGMKIMEAAEWNNQANQLEARGDFVGAEGLFLRSLARKIEITGENSIQTALARNALGELYLKMEGKLDDAQKLLEDVDRVRSGINNFDTACTRDSLGQLWEMKGDVVKAREVRERDPENMVCSNFN</sequence>
<name>A0A4Y8DFI2_9HELO</name>
<evidence type="ECO:0000313" key="2">
    <source>
        <dbReference type="Proteomes" id="UP000297299"/>
    </source>
</evidence>
<dbReference type="Proteomes" id="UP000297299">
    <property type="component" value="Unassembled WGS sequence"/>
</dbReference>
<dbReference type="AlphaFoldDB" id="A0A4Y8DFI2"/>
<dbReference type="EMBL" id="PHWZ01000018">
    <property type="protein sequence ID" value="TEY84225.1"/>
    <property type="molecule type" value="Genomic_DNA"/>
</dbReference>
<evidence type="ECO:0008006" key="3">
    <source>
        <dbReference type="Google" id="ProtNLM"/>
    </source>
</evidence>
<keyword evidence="2" id="KW-1185">Reference proteome</keyword>
<protein>
    <recommendedName>
        <fullName evidence="3">MalT-like TPR region domain-containing protein</fullName>
    </recommendedName>
</protein>
<proteinExistence type="predicted"/>
<comment type="caution">
    <text evidence="1">The sequence shown here is derived from an EMBL/GenBank/DDBJ whole genome shotgun (WGS) entry which is preliminary data.</text>
</comment>
<dbReference type="Gene3D" id="1.25.40.10">
    <property type="entry name" value="Tetratricopeptide repeat domain"/>
    <property type="match status" value="1"/>
</dbReference>
<dbReference type="InterPro" id="IPR011990">
    <property type="entry name" value="TPR-like_helical_dom_sf"/>
</dbReference>
<accession>A0A4Y8DFI2</accession>
<dbReference type="STRING" id="38488.A0A4Y8DFI2"/>
<evidence type="ECO:0000313" key="1">
    <source>
        <dbReference type="EMBL" id="TEY84225.1"/>
    </source>
</evidence>
<organism evidence="1 2">
    <name type="scientific">Botryotinia calthae</name>
    <dbReference type="NCBI Taxonomy" id="38488"/>
    <lineage>
        <taxon>Eukaryota</taxon>
        <taxon>Fungi</taxon>
        <taxon>Dikarya</taxon>
        <taxon>Ascomycota</taxon>
        <taxon>Pezizomycotina</taxon>
        <taxon>Leotiomycetes</taxon>
        <taxon>Helotiales</taxon>
        <taxon>Sclerotiniaceae</taxon>
        <taxon>Botryotinia</taxon>
    </lineage>
</organism>
<dbReference type="SUPFAM" id="SSF48452">
    <property type="entry name" value="TPR-like"/>
    <property type="match status" value="1"/>
</dbReference>
<dbReference type="OrthoDB" id="432970at2759"/>
<dbReference type="Pfam" id="PF13424">
    <property type="entry name" value="TPR_12"/>
    <property type="match status" value="1"/>
</dbReference>
<reference evidence="1 2" key="1">
    <citation type="submission" date="2017-11" db="EMBL/GenBank/DDBJ databases">
        <title>Comparative genomics of Botrytis spp.</title>
        <authorList>
            <person name="Valero-Jimenez C.A."/>
            <person name="Tapia P."/>
            <person name="Veloso J."/>
            <person name="Silva-Moreno E."/>
            <person name="Staats M."/>
            <person name="Valdes J.H."/>
            <person name="Van Kan J.A.L."/>
        </authorList>
    </citation>
    <scope>NUCLEOTIDE SEQUENCE [LARGE SCALE GENOMIC DNA]</scope>
    <source>
        <strain evidence="1 2">MUCL2830</strain>
    </source>
</reference>